<dbReference type="Proteomes" id="UP000470082">
    <property type="component" value="Unassembled WGS sequence"/>
</dbReference>
<evidence type="ECO:0000313" key="4">
    <source>
        <dbReference type="EMBL" id="MSS01316.1"/>
    </source>
</evidence>
<dbReference type="Gene3D" id="3.40.630.190">
    <property type="entry name" value="LCP protein"/>
    <property type="match status" value="1"/>
</dbReference>
<feature type="transmembrane region" description="Helical" evidence="2">
    <location>
        <begin position="95"/>
        <end position="119"/>
    </location>
</feature>
<keyword evidence="5" id="KW-1185">Reference proteome</keyword>
<evidence type="ECO:0000256" key="1">
    <source>
        <dbReference type="ARBA" id="ARBA00006068"/>
    </source>
</evidence>
<reference evidence="4 5" key="1">
    <citation type="submission" date="2019-08" db="EMBL/GenBank/DDBJ databases">
        <title>In-depth cultivation of the pig gut microbiome towards novel bacterial diversity and tailored functional studies.</title>
        <authorList>
            <person name="Wylensek D."/>
            <person name="Hitch T.C.A."/>
            <person name="Clavel T."/>
        </authorList>
    </citation>
    <scope>NUCLEOTIDE SEQUENCE [LARGE SCALE GENOMIC DNA]</scope>
    <source>
        <strain evidence="4 5">LKV-178-WT-2G</strain>
    </source>
</reference>
<evidence type="ECO:0000313" key="5">
    <source>
        <dbReference type="Proteomes" id="UP000470082"/>
    </source>
</evidence>
<gene>
    <name evidence="4" type="ORF">FYJ50_04225</name>
</gene>
<dbReference type="PANTHER" id="PTHR33392">
    <property type="entry name" value="POLYISOPRENYL-TEICHOIC ACID--PEPTIDOGLYCAN TEICHOIC ACID TRANSFERASE TAGU"/>
    <property type="match status" value="1"/>
</dbReference>
<dbReference type="InterPro" id="IPR004474">
    <property type="entry name" value="LytR_CpsA_psr"/>
</dbReference>
<sequence length="529" mass="59226">MNNRQFVIIYGNMIRIEGRYSIMSKRKNKRKASVFFRLLSLIFSFVLIIFTIILIGQIIRLNVLPLFYVIPISIIIGSLSLLFIILMLFKAQRGFLHFVLTLVIIALTCVYGTGNYFVYVTSKAFKSVTNLTSKVSNTLTVRTLEGRAQSEKDLDGACLGYFTSMDSSDLSKLTDSLSKDNVSFTAKAYDDIYDMVQDLYDGYIDGILFNESYSGVVTAVEEYSMFVNRTTPVYSMTYYTENQNQKQDSINDVDVTSVPFTVMISGNDSYGQFNENSRSDMNMLVTVNPNTGTVLMTSIPRDYYVPIAGLTNGYDDAELEDKLTHSGLYGIETTQKTIENLLDVDINYYIRVNFSSLINLVDAIGGIDVYVEEGLAVDAFYADTTLGGVSEGWNHLDGKRALAFSRERHAYQYGDNQRVKNQQIVLEAIIHSLTKPSMILNYPKFISALSGAFETNMPADTISNLLKFEFGTFPDWKFESYALSGFGDSRLCASLGGYADVVLPDEESVIVAKEKINLVEIGNTSNDIE</sequence>
<comment type="caution">
    <text evidence="4">The sequence shown here is derived from an EMBL/GenBank/DDBJ whole genome shotgun (WGS) entry which is preliminary data.</text>
</comment>
<organism evidence="4 5">
    <name type="scientific">Floccifex porci</name>
    <dbReference type="NCBI Taxonomy" id="2606629"/>
    <lineage>
        <taxon>Bacteria</taxon>
        <taxon>Bacillati</taxon>
        <taxon>Bacillota</taxon>
        <taxon>Erysipelotrichia</taxon>
        <taxon>Erysipelotrichales</taxon>
        <taxon>Erysipelotrichaceae</taxon>
        <taxon>Floccifex</taxon>
    </lineage>
</organism>
<dbReference type="NCBIfam" id="TIGR00350">
    <property type="entry name" value="lytR_cpsA_psr"/>
    <property type="match status" value="1"/>
</dbReference>
<accession>A0A7X2N2N5</accession>
<comment type="similarity">
    <text evidence="1">Belongs to the LytR/CpsA/Psr (LCP) family.</text>
</comment>
<dbReference type="PANTHER" id="PTHR33392:SF6">
    <property type="entry name" value="POLYISOPRENYL-TEICHOIC ACID--PEPTIDOGLYCAN TEICHOIC ACID TRANSFERASE TAGU"/>
    <property type="match status" value="1"/>
</dbReference>
<dbReference type="InterPro" id="IPR050922">
    <property type="entry name" value="LytR/CpsA/Psr_CW_biosynth"/>
</dbReference>
<evidence type="ECO:0000259" key="3">
    <source>
        <dbReference type="Pfam" id="PF03816"/>
    </source>
</evidence>
<protein>
    <submittedName>
        <fullName evidence="4">LytR family transcriptional regulator</fullName>
    </submittedName>
</protein>
<dbReference type="AlphaFoldDB" id="A0A7X2N2N5"/>
<keyword evidence="2" id="KW-0472">Membrane</keyword>
<feature type="domain" description="Cell envelope-related transcriptional attenuator" evidence="3">
    <location>
        <begin position="278"/>
        <end position="433"/>
    </location>
</feature>
<dbReference type="Gene3D" id="3.40.190.10">
    <property type="entry name" value="Periplasmic binding protein-like II"/>
    <property type="match status" value="1"/>
</dbReference>
<feature type="transmembrane region" description="Helical" evidence="2">
    <location>
        <begin position="34"/>
        <end position="59"/>
    </location>
</feature>
<keyword evidence="2" id="KW-0812">Transmembrane</keyword>
<name>A0A7X2N2N5_9FIRM</name>
<dbReference type="Pfam" id="PF03816">
    <property type="entry name" value="LytR_cpsA_psr"/>
    <property type="match status" value="1"/>
</dbReference>
<feature type="transmembrane region" description="Helical" evidence="2">
    <location>
        <begin position="65"/>
        <end position="88"/>
    </location>
</feature>
<proteinExistence type="inferred from homology"/>
<keyword evidence="2" id="KW-1133">Transmembrane helix</keyword>
<evidence type="ECO:0000256" key="2">
    <source>
        <dbReference type="SAM" id="Phobius"/>
    </source>
</evidence>
<dbReference type="EMBL" id="VUMM01000005">
    <property type="protein sequence ID" value="MSS01316.1"/>
    <property type="molecule type" value="Genomic_DNA"/>
</dbReference>